<evidence type="ECO:0000313" key="2">
    <source>
        <dbReference type="Proteomes" id="UP001073122"/>
    </source>
</evidence>
<comment type="caution">
    <text evidence="1">The sequence shown here is derived from an EMBL/GenBank/DDBJ whole genome shotgun (WGS) entry which is preliminary data.</text>
</comment>
<name>A0ABT3XXD9_9FLAO</name>
<dbReference type="EMBL" id="JAOVZW010000031">
    <property type="protein sequence ID" value="MCX8526302.1"/>
    <property type="molecule type" value="Genomic_DNA"/>
</dbReference>
<proteinExistence type="predicted"/>
<gene>
    <name evidence="1" type="ORF">OF897_20500</name>
</gene>
<feature type="non-terminal residue" evidence="1">
    <location>
        <position position="1"/>
    </location>
</feature>
<keyword evidence="2" id="KW-1185">Reference proteome</keyword>
<reference evidence="1" key="1">
    <citation type="submission" date="2022-10" db="EMBL/GenBank/DDBJ databases">
        <title>Chryseobacterium sp. nov., a novel bacterial species.</title>
        <authorList>
            <person name="Cao Y."/>
        </authorList>
    </citation>
    <scope>NUCLEOTIDE SEQUENCE</scope>
    <source>
        <strain evidence="1">CCTCC AB2015118</strain>
    </source>
</reference>
<accession>A0ABT3XXD9</accession>
<organism evidence="1 2">
    <name type="scientific">Chryseobacterium formosus</name>
    <dbReference type="NCBI Taxonomy" id="1537363"/>
    <lineage>
        <taxon>Bacteria</taxon>
        <taxon>Pseudomonadati</taxon>
        <taxon>Bacteroidota</taxon>
        <taxon>Flavobacteriia</taxon>
        <taxon>Flavobacteriales</taxon>
        <taxon>Weeksellaceae</taxon>
        <taxon>Chryseobacterium group</taxon>
        <taxon>Chryseobacterium</taxon>
    </lineage>
</organism>
<sequence>AAAKPPPEPRKRAQTCRSIGARVLVSIRIFVISRKNSGRFSKPGLIIEFNHKNHTLSMFYFNIS</sequence>
<dbReference type="Proteomes" id="UP001073122">
    <property type="component" value="Unassembled WGS sequence"/>
</dbReference>
<protein>
    <submittedName>
        <fullName evidence="1">Uncharacterized protein</fullName>
    </submittedName>
</protein>
<dbReference type="RefSeq" id="WP_267267533.1">
    <property type="nucleotide sequence ID" value="NZ_JAOVZW010000031.1"/>
</dbReference>
<evidence type="ECO:0000313" key="1">
    <source>
        <dbReference type="EMBL" id="MCX8526302.1"/>
    </source>
</evidence>